<evidence type="ECO:0000259" key="1">
    <source>
        <dbReference type="Pfam" id="PF22599"/>
    </source>
</evidence>
<organism evidence="2 3">
    <name type="scientific">Roseisalinus antarcticus</name>
    <dbReference type="NCBI Taxonomy" id="254357"/>
    <lineage>
        <taxon>Bacteria</taxon>
        <taxon>Pseudomonadati</taxon>
        <taxon>Pseudomonadota</taxon>
        <taxon>Alphaproteobacteria</taxon>
        <taxon>Rhodobacterales</taxon>
        <taxon>Roseobacteraceae</taxon>
        <taxon>Roseisalinus</taxon>
    </lineage>
</organism>
<dbReference type="RefSeq" id="WP_085879335.1">
    <property type="nucleotide sequence ID" value="NZ_FWFZ01000011.1"/>
</dbReference>
<reference evidence="2 3" key="1">
    <citation type="submission" date="2017-03" db="EMBL/GenBank/DDBJ databases">
        <authorList>
            <person name="Afonso C.L."/>
            <person name="Miller P.J."/>
            <person name="Scott M.A."/>
            <person name="Spackman E."/>
            <person name="Goraichik I."/>
            <person name="Dimitrov K.M."/>
            <person name="Suarez D.L."/>
            <person name="Swayne D.E."/>
        </authorList>
    </citation>
    <scope>NUCLEOTIDE SEQUENCE [LARGE SCALE GENOMIC DNA]</scope>
    <source>
        <strain evidence="2 3">CECT 7023</strain>
    </source>
</reference>
<gene>
    <name evidence="2" type="ORF">ROA7023_02498</name>
</gene>
<dbReference type="InterPro" id="IPR054384">
    <property type="entry name" value="SecDF_P1_head"/>
</dbReference>
<protein>
    <submittedName>
        <fullName evidence="2">Preprotein translocase subunit SecD</fullName>
    </submittedName>
</protein>
<keyword evidence="3" id="KW-1185">Reference proteome</keyword>
<dbReference type="Gene3D" id="3.30.1360.200">
    <property type="match status" value="1"/>
</dbReference>
<accession>A0A1Y5T3U4</accession>
<feature type="domain" description="SecDF P1 head subdomain" evidence="1">
    <location>
        <begin position="103"/>
        <end position="166"/>
    </location>
</feature>
<sequence>MIPRAALALALTTGTAAGQEGCFAVTLQGGAAGQVPAIAAALTARVGELGATVDGRTVTVPGSWDIAAREALFTAPGRLSFHAVDDNADTGAALIHDVAIDRAEVRVEVAGPALVLTRASRDAASPERITTERVGRALAVAVDGAVIATPRVMEPIRGGRLAISGGLGGLDPDDMSRGLAAPLPLQLRIAVVDRVACAAGEK</sequence>
<dbReference type="EMBL" id="FWFZ01000011">
    <property type="protein sequence ID" value="SLN55112.1"/>
    <property type="molecule type" value="Genomic_DNA"/>
</dbReference>
<name>A0A1Y5T3U4_9RHOB</name>
<dbReference type="AlphaFoldDB" id="A0A1Y5T3U4"/>
<dbReference type="Pfam" id="PF22599">
    <property type="entry name" value="SecDF_P1_head"/>
    <property type="match status" value="1"/>
</dbReference>
<dbReference type="Proteomes" id="UP000193900">
    <property type="component" value="Unassembled WGS sequence"/>
</dbReference>
<evidence type="ECO:0000313" key="2">
    <source>
        <dbReference type="EMBL" id="SLN55112.1"/>
    </source>
</evidence>
<evidence type="ECO:0000313" key="3">
    <source>
        <dbReference type="Proteomes" id="UP000193900"/>
    </source>
</evidence>
<proteinExistence type="predicted"/>